<proteinExistence type="inferred from homology"/>
<dbReference type="PANTHER" id="PTHR13509">
    <property type="entry name" value="SEC61 SUBUNIT BETA"/>
    <property type="match status" value="1"/>
</dbReference>
<dbReference type="InterPro" id="IPR016482">
    <property type="entry name" value="SecG/Sec61-beta/Sbh"/>
</dbReference>
<feature type="compositionally biased region" description="Low complexity" evidence="10">
    <location>
        <begin position="7"/>
        <end position="37"/>
    </location>
</feature>
<evidence type="ECO:0000256" key="3">
    <source>
        <dbReference type="ARBA" id="ARBA00022448"/>
    </source>
</evidence>
<sequence length="295" mass="31933">MSEKESSQASAMSSSVPRNIRARRGAAQAARNNATSRQVSKATGSSRTMMRLYSDDSPGLRVDPVVLMVMCLVFIASVFLLHLFGKFTRVAKIHHKFAVINTKFQTCALIHLRLVIGNAAAYRRLSGCAFTGPTPDPHTVSSPFKFAILLAKHPLAAISSSRSCITPTSRSSPISLYTLARRTKCSPLNAIITALTSAHVCSFLESIDPSSAKFNRHSLSLSMLSRTCFLMLRSLNIDDASTDADIVGAACFCNETEPDAPSKKLKLNAFPKSMYRNALLVSPATTPFDTKLGIS</sequence>
<evidence type="ECO:0000256" key="7">
    <source>
        <dbReference type="ARBA" id="ARBA00022989"/>
    </source>
</evidence>
<comment type="similarity">
    <text evidence="2">Belongs to the SEC61-beta family.</text>
</comment>
<name>A0A1R1XP77_9FUNG</name>
<dbReference type="EMBL" id="LSSM01003902">
    <property type="protein sequence ID" value="OMJ16430.1"/>
    <property type="molecule type" value="Genomic_DNA"/>
</dbReference>
<evidence type="ECO:0000256" key="1">
    <source>
        <dbReference type="ARBA" id="ARBA00004389"/>
    </source>
</evidence>
<evidence type="ECO:0000313" key="13">
    <source>
        <dbReference type="Proteomes" id="UP000187429"/>
    </source>
</evidence>
<gene>
    <name evidence="12" type="ORF">AYI69_g7836</name>
</gene>
<dbReference type="OrthoDB" id="5401193at2759"/>
<evidence type="ECO:0000313" key="12">
    <source>
        <dbReference type="EMBL" id="OMJ16430.1"/>
    </source>
</evidence>
<keyword evidence="4 11" id="KW-0812">Transmembrane</keyword>
<feature type="transmembrane region" description="Helical" evidence="11">
    <location>
        <begin position="65"/>
        <end position="84"/>
    </location>
</feature>
<evidence type="ECO:0000256" key="4">
    <source>
        <dbReference type="ARBA" id="ARBA00022692"/>
    </source>
</evidence>
<evidence type="ECO:0000256" key="2">
    <source>
        <dbReference type="ARBA" id="ARBA00006103"/>
    </source>
</evidence>
<evidence type="ECO:0000256" key="8">
    <source>
        <dbReference type="ARBA" id="ARBA00023010"/>
    </source>
</evidence>
<keyword evidence="9 11" id="KW-0472">Membrane</keyword>
<feature type="region of interest" description="Disordered" evidence="10">
    <location>
        <begin position="1"/>
        <end position="45"/>
    </location>
</feature>
<keyword evidence="7 11" id="KW-1133">Transmembrane helix</keyword>
<evidence type="ECO:0000256" key="11">
    <source>
        <dbReference type="SAM" id="Phobius"/>
    </source>
</evidence>
<keyword evidence="6" id="KW-0653">Protein transport</keyword>
<organism evidence="12 13">
    <name type="scientific">Smittium culicis</name>
    <dbReference type="NCBI Taxonomy" id="133412"/>
    <lineage>
        <taxon>Eukaryota</taxon>
        <taxon>Fungi</taxon>
        <taxon>Fungi incertae sedis</taxon>
        <taxon>Zoopagomycota</taxon>
        <taxon>Kickxellomycotina</taxon>
        <taxon>Harpellomycetes</taxon>
        <taxon>Harpellales</taxon>
        <taxon>Legeriomycetaceae</taxon>
        <taxon>Smittium</taxon>
    </lineage>
</organism>
<keyword evidence="3" id="KW-0813">Transport</keyword>
<dbReference type="Pfam" id="PF03911">
    <property type="entry name" value="Sec61_beta"/>
    <property type="match status" value="1"/>
</dbReference>
<dbReference type="GO" id="GO:0006886">
    <property type="term" value="P:intracellular protein transport"/>
    <property type="evidence" value="ECO:0007669"/>
    <property type="project" value="InterPro"/>
</dbReference>
<evidence type="ECO:0000256" key="9">
    <source>
        <dbReference type="ARBA" id="ARBA00023136"/>
    </source>
</evidence>
<dbReference type="GO" id="GO:0005784">
    <property type="term" value="C:Sec61 translocon complex"/>
    <property type="evidence" value="ECO:0007669"/>
    <property type="project" value="InterPro"/>
</dbReference>
<dbReference type="InterPro" id="IPR030671">
    <property type="entry name" value="Sec61-beta/Sbh"/>
</dbReference>
<keyword evidence="13" id="KW-1185">Reference proteome</keyword>
<dbReference type="AlphaFoldDB" id="A0A1R1XP77"/>
<accession>A0A1R1XP77</accession>
<dbReference type="Proteomes" id="UP000187429">
    <property type="component" value="Unassembled WGS sequence"/>
</dbReference>
<evidence type="ECO:0000256" key="10">
    <source>
        <dbReference type="SAM" id="MobiDB-lite"/>
    </source>
</evidence>
<protein>
    <submittedName>
        <fullName evidence="12">Protein transport protein Sec61 subunit beta</fullName>
    </submittedName>
</protein>
<evidence type="ECO:0000256" key="6">
    <source>
        <dbReference type="ARBA" id="ARBA00022927"/>
    </source>
</evidence>
<keyword evidence="5" id="KW-0256">Endoplasmic reticulum</keyword>
<reference evidence="13" key="1">
    <citation type="submission" date="2017-01" db="EMBL/GenBank/DDBJ databases">
        <authorList>
            <person name="Wang Y."/>
            <person name="White M."/>
            <person name="Kvist S."/>
            <person name="Moncalvo J.-M."/>
        </authorList>
    </citation>
    <scope>NUCLEOTIDE SEQUENCE [LARGE SCALE GENOMIC DNA]</scope>
    <source>
        <strain evidence="13">ID-206-W2</strain>
    </source>
</reference>
<comment type="caution">
    <text evidence="12">The sequence shown here is derived from an EMBL/GenBank/DDBJ whole genome shotgun (WGS) entry which is preliminary data.</text>
</comment>
<keyword evidence="8" id="KW-0811">Translocation</keyword>
<evidence type="ECO:0000256" key="5">
    <source>
        <dbReference type="ARBA" id="ARBA00022824"/>
    </source>
</evidence>
<comment type="subcellular location">
    <subcellularLocation>
        <location evidence="1">Endoplasmic reticulum membrane</location>
        <topology evidence="1">Single-pass membrane protein</topology>
    </subcellularLocation>
</comment>